<dbReference type="PANTHER" id="PTHR11735">
    <property type="entry name" value="TRNA N6-ADENOSINE THREONYLCARBAMOYLTRANSFERASE"/>
    <property type="match status" value="1"/>
</dbReference>
<keyword evidence="9" id="KW-1185">Reference proteome</keyword>
<evidence type="ECO:0000313" key="8">
    <source>
        <dbReference type="EMBL" id="SFU29098.1"/>
    </source>
</evidence>
<protein>
    <recommendedName>
        <fullName evidence="1">N(6)-L-threonylcarbamoyladenine synthase</fullName>
        <ecNumber evidence="1">2.3.1.234</ecNumber>
    </recommendedName>
</protein>
<dbReference type="EMBL" id="FPBT01000001">
    <property type="protein sequence ID" value="SFU29098.1"/>
    <property type="molecule type" value="Genomic_DNA"/>
</dbReference>
<dbReference type="InterPro" id="IPR017861">
    <property type="entry name" value="KAE1/TsaD"/>
</dbReference>
<dbReference type="GO" id="GO:0008033">
    <property type="term" value="P:tRNA processing"/>
    <property type="evidence" value="ECO:0007669"/>
    <property type="project" value="UniProtKB-KW"/>
</dbReference>
<feature type="domain" description="Gcp-like" evidence="7">
    <location>
        <begin position="49"/>
        <end position="310"/>
    </location>
</feature>
<proteinExistence type="predicted"/>
<dbReference type="InterPro" id="IPR000905">
    <property type="entry name" value="Gcp-like_dom"/>
</dbReference>
<evidence type="ECO:0000256" key="1">
    <source>
        <dbReference type="ARBA" id="ARBA00012156"/>
    </source>
</evidence>
<evidence type="ECO:0000256" key="6">
    <source>
        <dbReference type="ARBA" id="ARBA00048117"/>
    </source>
</evidence>
<comment type="catalytic activity">
    <reaction evidence="6">
        <text>L-threonylcarbamoyladenylate + adenosine(37) in tRNA = N(6)-L-threonylcarbamoyladenosine(37) in tRNA + AMP + H(+)</text>
        <dbReference type="Rhea" id="RHEA:37059"/>
        <dbReference type="Rhea" id="RHEA-COMP:10162"/>
        <dbReference type="Rhea" id="RHEA-COMP:10163"/>
        <dbReference type="ChEBI" id="CHEBI:15378"/>
        <dbReference type="ChEBI" id="CHEBI:73682"/>
        <dbReference type="ChEBI" id="CHEBI:74411"/>
        <dbReference type="ChEBI" id="CHEBI:74418"/>
        <dbReference type="ChEBI" id="CHEBI:456215"/>
        <dbReference type="EC" id="2.3.1.234"/>
    </reaction>
</comment>
<dbReference type="GO" id="GO:0005829">
    <property type="term" value="C:cytosol"/>
    <property type="evidence" value="ECO:0007669"/>
    <property type="project" value="TreeGrafter"/>
</dbReference>
<dbReference type="OrthoDB" id="1675500at2"/>
<evidence type="ECO:0000256" key="5">
    <source>
        <dbReference type="ARBA" id="ARBA00023315"/>
    </source>
</evidence>
<keyword evidence="5" id="KW-0012">Acyltransferase</keyword>
<name>A0A1I7EYT7_9FIRM</name>
<dbReference type="STRING" id="155865.SAMN05216515_102120"/>
<dbReference type="GO" id="GO:0061711">
    <property type="term" value="F:tRNA N(6)-L-threonylcarbamoyladenine synthase activity"/>
    <property type="evidence" value="ECO:0007669"/>
    <property type="project" value="UniProtKB-EC"/>
</dbReference>
<dbReference type="Gene3D" id="3.30.420.40">
    <property type="match status" value="2"/>
</dbReference>
<evidence type="ECO:0000313" key="9">
    <source>
        <dbReference type="Proteomes" id="UP000198817"/>
    </source>
</evidence>
<reference evidence="8 9" key="1">
    <citation type="submission" date="2016-10" db="EMBL/GenBank/DDBJ databases">
        <authorList>
            <person name="de Groot N.N."/>
        </authorList>
    </citation>
    <scope>NUCLEOTIDE SEQUENCE [LARGE SCALE GENOMIC DNA]</scope>
    <source>
        <strain evidence="8 9">KHGC13</strain>
    </source>
</reference>
<dbReference type="RefSeq" id="WP_090469232.1">
    <property type="nucleotide sequence ID" value="NZ_FOWF01000002.1"/>
</dbReference>
<evidence type="ECO:0000256" key="2">
    <source>
        <dbReference type="ARBA" id="ARBA00022679"/>
    </source>
</evidence>
<evidence type="ECO:0000256" key="4">
    <source>
        <dbReference type="ARBA" id="ARBA00022723"/>
    </source>
</evidence>
<accession>A0A1I7EYT7</accession>
<keyword evidence="3" id="KW-0819">tRNA processing</keyword>
<keyword evidence="2" id="KW-0808">Transferase</keyword>
<dbReference type="InterPro" id="IPR043129">
    <property type="entry name" value="ATPase_NBD"/>
</dbReference>
<dbReference type="EC" id="2.3.1.234" evidence="1"/>
<dbReference type="Proteomes" id="UP000198817">
    <property type="component" value="Unassembled WGS sequence"/>
</dbReference>
<dbReference type="SUPFAM" id="SSF53067">
    <property type="entry name" value="Actin-like ATPase domain"/>
    <property type="match status" value="1"/>
</dbReference>
<organism evidence="8 9">
    <name type="scientific">Eubacterium pyruvativorans</name>
    <dbReference type="NCBI Taxonomy" id="155865"/>
    <lineage>
        <taxon>Bacteria</taxon>
        <taxon>Bacillati</taxon>
        <taxon>Bacillota</taxon>
        <taxon>Clostridia</taxon>
        <taxon>Eubacteriales</taxon>
        <taxon>Eubacteriaceae</taxon>
        <taxon>Eubacterium</taxon>
    </lineage>
</organism>
<dbReference type="PANTHER" id="PTHR11735:SF11">
    <property type="entry name" value="TRNA THREONYLCARBAMOYLADENOSINE BIOSYNTHESIS PROTEIN TSAB"/>
    <property type="match status" value="1"/>
</dbReference>
<dbReference type="Pfam" id="PF00814">
    <property type="entry name" value="TsaD"/>
    <property type="match status" value="1"/>
</dbReference>
<evidence type="ECO:0000259" key="7">
    <source>
        <dbReference type="Pfam" id="PF00814"/>
    </source>
</evidence>
<dbReference type="GO" id="GO:0046872">
    <property type="term" value="F:metal ion binding"/>
    <property type="evidence" value="ECO:0007669"/>
    <property type="project" value="UniProtKB-KW"/>
</dbReference>
<evidence type="ECO:0000256" key="3">
    <source>
        <dbReference type="ARBA" id="ARBA00022694"/>
    </source>
</evidence>
<keyword evidence="4" id="KW-0479">Metal-binding</keyword>
<sequence>MEQKWILGIDTSNYKTSAALTTVSGSVIGDRRRFLEVKQGERGLRQQDALFQHLNALPGMLRELFGEARAAHPEGRVTAVSVSTRPRPVEGSYMPVFLAGKLAAEAAASSLGVPLYECSHQEGHIEAARHGTVLQDCPRFVCFHFSGGTTEAVLADQDCTEPRDRYRIVGGTKDIAFGQVLDRVGVTLGMHFPCGEEMDRLASDKEKRESVPFTRAAGEGIPDSALTGVRVRGGFCNLSGLETQASRLAKEAAGDPAKETALIRLLFRRITRAIAVMTLQIAEETNADAFLFAGGVSSSIWIRQHLEEELKRRAGRDRKIPRICFGRPEMAPDNAVGTALLGGKRYAAETDQRITAE</sequence>
<dbReference type="AlphaFoldDB" id="A0A1I7EYT7"/>
<dbReference type="PRINTS" id="PR00789">
    <property type="entry name" value="OSIALOPTASE"/>
</dbReference>
<gene>
    <name evidence="8" type="ORF">SAMN05216508_101119</name>
</gene>